<dbReference type="AlphaFoldDB" id="A0AAE0UN12"/>
<dbReference type="Proteomes" id="UP001274896">
    <property type="component" value="Unassembled WGS sequence"/>
</dbReference>
<dbReference type="InterPro" id="IPR041588">
    <property type="entry name" value="Integrase_H2C2"/>
</dbReference>
<dbReference type="SUPFAM" id="SSF53098">
    <property type="entry name" value="Ribonuclease H-like"/>
    <property type="match status" value="1"/>
</dbReference>
<keyword evidence="4" id="KW-1185">Reference proteome</keyword>
<proteinExistence type="predicted"/>
<evidence type="ECO:0000256" key="1">
    <source>
        <dbReference type="SAM" id="MobiDB-lite"/>
    </source>
</evidence>
<dbReference type="Pfam" id="PF17921">
    <property type="entry name" value="Integrase_H2C2"/>
    <property type="match status" value="1"/>
</dbReference>
<evidence type="ECO:0000259" key="2">
    <source>
        <dbReference type="Pfam" id="PF17921"/>
    </source>
</evidence>
<dbReference type="PANTHER" id="PTHR47266">
    <property type="entry name" value="ENDONUCLEASE-RELATED"/>
    <property type="match status" value="1"/>
</dbReference>
<sequence>MLSPDSSSRPVIPANRSPSCRPPLFWHRSVGTSWRKFGELTPTRAPTRQLSPREKDLRAPTVPATSDAVGARGPQFWTPRYSPFDAAHMSPGFWWPSLGSDVEEYVLACPTCAQSRTSRHLPEGLLEGPLSHSPAPMVAPVGGLFNRPAGFGGIYCRYGRGGPVFQRVPADSTRGTAHGHADSRRHVPACVPQLRPTRGYWGQIGARSSPPGCGGGLCGRLGIGVSLSSGYHPQSNGQAERLNQEIGRFLRSYCSREQHRWSEFLPWAGVRSELPYSLLHRTDAISVCLGLPTTFVPLVRGAPFPRPCCGGVVSSEPRGVGARSCSSTEGCEGGRGFRRIVVADPHPSYQVGQKVWLSTRNLRLRLPCRKLSPPNSSARLKSFAGSTQWLTVSGSQHPIVYARPSTCLCSSLRTLRPGRRGPVRRPHPPLDIEGSPAYQVGDPPENPGESGPVCSIWWTGGASSWNYQ</sequence>
<accession>A0AAE0UN12</accession>
<evidence type="ECO:0000313" key="4">
    <source>
        <dbReference type="Proteomes" id="UP001274896"/>
    </source>
</evidence>
<dbReference type="InterPro" id="IPR036397">
    <property type="entry name" value="RNaseH_sf"/>
</dbReference>
<dbReference type="InterPro" id="IPR012337">
    <property type="entry name" value="RNaseH-like_sf"/>
</dbReference>
<feature type="domain" description="Integrase zinc-binding" evidence="2">
    <location>
        <begin position="89"/>
        <end position="117"/>
    </location>
</feature>
<dbReference type="EMBL" id="JAUCMX010000025">
    <property type="protein sequence ID" value="KAK3510632.1"/>
    <property type="molecule type" value="Genomic_DNA"/>
</dbReference>
<dbReference type="InterPro" id="IPR052160">
    <property type="entry name" value="Gypsy_RT_Integrase-like"/>
</dbReference>
<feature type="region of interest" description="Disordered" evidence="1">
    <location>
        <begin position="40"/>
        <end position="70"/>
    </location>
</feature>
<protein>
    <recommendedName>
        <fullName evidence="2">Integrase zinc-binding domain-containing protein</fullName>
    </recommendedName>
</protein>
<dbReference type="Gene3D" id="3.30.420.10">
    <property type="entry name" value="Ribonuclease H-like superfamily/Ribonuclease H"/>
    <property type="match status" value="1"/>
</dbReference>
<feature type="compositionally biased region" description="Basic residues" evidence="1">
    <location>
        <begin position="418"/>
        <end position="427"/>
    </location>
</feature>
<comment type="caution">
    <text evidence="3">The sequence shown here is derived from an EMBL/GenBank/DDBJ whole genome shotgun (WGS) entry which is preliminary data.</text>
</comment>
<organism evidence="3 4">
    <name type="scientific">Hemibagrus guttatus</name>
    <dbReference type="NCBI Taxonomy" id="175788"/>
    <lineage>
        <taxon>Eukaryota</taxon>
        <taxon>Metazoa</taxon>
        <taxon>Chordata</taxon>
        <taxon>Craniata</taxon>
        <taxon>Vertebrata</taxon>
        <taxon>Euteleostomi</taxon>
        <taxon>Actinopterygii</taxon>
        <taxon>Neopterygii</taxon>
        <taxon>Teleostei</taxon>
        <taxon>Ostariophysi</taxon>
        <taxon>Siluriformes</taxon>
        <taxon>Bagridae</taxon>
        <taxon>Hemibagrus</taxon>
    </lineage>
</organism>
<gene>
    <name evidence="3" type="ORF">QTP70_011889</name>
</gene>
<feature type="region of interest" description="Disordered" evidence="1">
    <location>
        <begin position="418"/>
        <end position="453"/>
    </location>
</feature>
<reference evidence="3" key="1">
    <citation type="submission" date="2023-06" db="EMBL/GenBank/DDBJ databases">
        <title>Male Hemibagrus guttatus genome.</title>
        <authorList>
            <person name="Bian C."/>
        </authorList>
    </citation>
    <scope>NUCLEOTIDE SEQUENCE</scope>
    <source>
        <strain evidence="3">Male_cb2023</strain>
        <tissue evidence="3">Muscle</tissue>
    </source>
</reference>
<dbReference type="GO" id="GO:0003676">
    <property type="term" value="F:nucleic acid binding"/>
    <property type="evidence" value="ECO:0007669"/>
    <property type="project" value="InterPro"/>
</dbReference>
<evidence type="ECO:0000313" key="3">
    <source>
        <dbReference type="EMBL" id="KAK3510632.1"/>
    </source>
</evidence>
<name>A0AAE0UN12_9TELE</name>